<dbReference type="NCBIfam" id="NF001988">
    <property type="entry name" value="PRK00783.1"/>
    <property type="match status" value="1"/>
</dbReference>
<dbReference type="EMBL" id="VXIS01000007">
    <property type="protein sequence ID" value="KAA8914231.1"/>
    <property type="molecule type" value="Genomic_DNA"/>
</dbReference>
<evidence type="ECO:0000256" key="6">
    <source>
        <dbReference type="ARBA" id="ARBA00025804"/>
    </source>
</evidence>
<dbReference type="InParanoid" id="A0A5J5FAC5"/>
<dbReference type="GO" id="GO:0046983">
    <property type="term" value="F:protein dimerization activity"/>
    <property type="evidence" value="ECO:0007669"/>
    <property type="project" value="InterPro"/>
</dbReference>
<dbReference type="CDD" id="cd07031">
    <property type="entry name" value="RNAP_II_RPB3"/>
    <property type="match status" value="1"/>
</dbReference>
<dbReference type="AlphaFoldDB" id="A0A5J5FAC5"/>
<comment type="caution">
    <text evidence="9">The sequence shown here is derived from an EMBL/GenBank/DDBJ whole genome shotgun (WGS) entry which is preliminary data.</text>
</comment>
<evidence type="ECO:0000313" key="10">
    <source>
        <dbReference type="Proteomes" id="UP000326924"/>
    </source>
</evidence>
<dbReference type="InterPro" id="IPR050518">
    <property type="entry name" value="Rpo3/RPB3_RNA_Pol_subunit"/>
</dbReference>
<evidence type="ECO:0000256" key="2">
    <source>
        <dbReference type="ARBA" id="ARBA00011730"/>
    </source>
</evidence>
<feature type="domain" description="DNA-directed RNA polymerase RpoA/D/Rpb3-type" evidence="8">
    <location>
        <begin position="25"/>
        <end position="267"/>
    </location>
</feature>
<dbReference type="PANTHER" id="PTHR11800:SF2">
    <property type="entry name" value="DNA-DIRECTED RNA POLYMERASE II SUBUNIT RPB3"/>
    <property type="match status" value="1"/>
</dbReference>
<dbReference type="InterPro" id="IPR022842">
    <property type="entry name" value="RNAP_Rpo3/Rpb3/RPAC1"/>
</dbReference>
<keyword evidence="3 9" id="KW-0240">DNA-directed RNA polymerase</keyword>
<dbReference type="InterPro" id="IPR036643">
    <property type="entry name" value="RNApol_insert_sf"/>
</dbReference>
<evidence type="ECO:0000259" key="8">
    <source>
        <dbReference type="SMART" id="SM00662"/>
    </source>
</evidence>
<protein>
    <recommendedName>
        <fullName evidence="7">DNA-directed RNA polymerase II subunit RPB3</fullName>
    </recommendedName>
</protein>
<dbReference type="FunCoup" id="A0A5J5FAC5">
    <property type="interactions" value="1056"/>
</dbReference>
<dbReference type="GO" id="GO:0003899">
    <property type="term" value="F:DNA-directed RNA polymerase activity"/>
    <property type="evidence" value="ECO:0007669"/>
    <property type="project" value="InterPro"/>
</dbReference>
<dbReference type="Proteomes" id="UP000326924">
    <property type="component" value="Unassembled WGS sequence"/>
</dbReference>
<dbReference type="InterPro" id="IPR011263">
    <property type="entry name" value="DNA-dir_RNA_pol_RpoA/D/Rpb3"/>
</dbReference>
<evidence type="ECO:0000256" key="7">
    <source>
        <dbReference type="ARBA" id="ARBA00072506"/>
    </source>
</evidence>
<dbReference type="GO" id="GO:0005665">
    <property type="term" value="C:RNA polymerase II, core complex"/>
    <property type="evidence" value="ECO:0007669"/>
    <property type="project" value="TreeGrafter"/>
</dbReference>
<comment type="similarity">
    <text evidence="6">Belongs to the archaeal Rpo3/eukaryotic RPB3 RNA polymerase subunit family.</text>
</comment>
<dbReference type="Gene3D" id="3.30.1360.10">
    <property type="entry name" value="RNA polymerase, RBP11-like subunit"/>
    <property type="match status" value="1"/>
</dbReference>
<sequence length="329" mass="36091">MDDFESMYGNDRGPQITIKEADSKHAQIALSNVDLAFANSWRRVMLAEIPTIAIDLVEIETNTSVIPDEFLSHRLGLIPLDSTNIDDKLVYSRDCVCDLYCERCSVTLTLNARCTSDTPMTVYARDLVVSEGAQLGSPVITDPDGQGSIIAKLRKNQELKLKCIAKKGIAKEHAKWSPVAALGFEYDPHNKLRHIDYWYEIDAKAEWPESKFASWEDPPIEGEPFNYDAQPNRFYMDIETVGSMPPDEIMQQGIKYLQEKLAAVIKVLREGEGEDGVRSPGQGDYAMGGMGGGYETPYGAGGGGDGRTPYGAGSGGYGQQTPYGAGNGW</sequence>
<dbReference type="GO" id="GO:0006366">
    <property type="term" value="P:transcription by RNA polymerase II"/>
    <property type="evidence" value="ECO:0007669"/>
    <property type="project" value="TreeGrafter"/>
</dbReference>
<gene>
    <name evidence="9" type="ORF">FN846DRAFT_771430</name>
</gene>
<dbReference type="SUPFAM" id="SSF56553">
    <property type="entry name" value="Insert subdomain of RNA polymerase alpha subunit"/>
    <property type="match status" value="1"/>
</dbReference>
<keyword evidence="10" id="KW-1185">Reference proteome</keyword>
<evidence type="ECO:0000256" key="3">
    <source>
        <dbReference type="ARBA" id="ARBA00022478"/>
    </source>
</evidence>
<dbReference type="Gene3D" id="2.170.120.12">
    <property type="entry name" value="DNA-directed RNA polymerase, insert domain"/>
    <property type="match status" value="1"/>
</dbReference>
<dbReference type="FunFam" id="2.170.120.12:FF:000002">
    <property type="entry name" value="DNA-directed RNA polymerase II subunit RPB3"/>
    <property type="match status" value="1"/>
</dbReference>
<organism evidence="9 10">
    <name type="scientific">Sphaerosporella brunnea</name>
    <dbReference type="NCBI Taxonomy" id="1250544"/>
    <lineage>
        <taxon>Eukaryota</taxon>
        <taxon>Fungi</taxon>
        <taxon>Dikarya</taxon>
        <taxon>Ascomycota</taxon>
        <taxon>Pezizomycotina</taxon>
        <taxon>Pezizomycetes</taxon>
        <taxon>Pezizales</taxon>
        <taxon>Pyronemataceae</taxon>
        <taxon>Sphaerosporella</taxon>
    </lineage>
</organism>
<dbReference type="InterPro" id="IPR036603">
    <property type="entry name" value="RBP11-like"/>
</dbReference>
<dbReference type="SMART" id="SM00662">
    <property type="entry name" value="RPOLD"/>
    <property type="match status" value="1"/>
</dbReference>
<dbReference type="Pfam" id="PF01193">
    <property type="entry name" value="RNA_pol_L"/>
    <property type="match status" value="1"/>
</dbReference>
<dbReference type="SUPFAM" id="SSF55257">
    <property type="entry name" value="RBP11-like subunits of RNA polymerase"/>
    <property type="match status" value="1"/>
</dbReference>
<dbReference type="HAMAP" id="MF_00320">
    <property type="entry name" value="RNApol_arch_Rpo3"/>
    <property type="match status" value="1"/>
</dbReference>
<evidence type="ECO:0000256" key="1">
    <source>
        <dbReference type="ARBA" id="ARBA00004123"/>
    </source>
</evidence>
<name>A0A5J5FAC5_9PEZI</name>
<evidence type="ECO:0000313" key="9">
    <source>
        <dbReference type="EMBL" id="KAA8914231.1"/>
    </source>
</evidence>
<evidence type="ECO:0000256" key="5">
    <source>
        <dbReference type="ARBA" id="ARBA00023242"/>
    </source>
</evidence>
<accession>A0A5J5FAC5</accession>
<dbReference type="OrthoDB" id="270173at2759"/>
<comment type="subunit">
    <text evidence="2">Component of the RNA polymerase II (Pol II) complex consisting of 12 subunits.</text>
</comment>
<reference evidence="9 10" key="1">
    <citation type="submission" date="2019-09" db="EMBL/GenBank/DDBJ databases">
        <title>Draft genome of the ectomycorrhizal ascomycete Sphaerosporella brunnea.</title>
        <authorList>
            <consortium name="DOE Joint Genome Institute"/>
            <person name="Benucci G.M."/>
            <person name="Marozzi G."/>
            <person name="Antonielli L."/>
            <person name="Sanchez S."/>
            <person name="Marco P."/>
            <person name="Wang X."/>
            <person name="Falini L.B."/>
            <person name="Barry K."/>
            <person name="Haridas S."/>
            <person name="Lipzen A."/>
            <person name="Labutti K."/>
            <person name="Grigoriev I.V."/>
            <person name="Murat C."/>
            <person name="Martin F."/>
            <person name="Albertini E."/>
            <person name="Donnini D."/>
            <person name="Bonito G."/>
        </authorList>
    </citation>
    <scope>NUCLEOTIDE SEQUENCE [LARGE SCALE GENOMIC DNA]</scope>
    <source>
        <strain evidence="9 10">Sb_GMNB300</strain>
    </source>
</reference>
<proteinExistence type="inferred from homology"/>
<keyword evidence="5" id="KW-0539">Nucleus</keyword>
<dbReference type="PANTHER" id="PTHR11800">
    <property type="entry name" value="DNA-DIRECTED RNA POLYMERASE"/>
    <property type="match status" value="1"/>
</dbReference>
<evidence type="ECO:0000256" key="4">
    <source>
        <dbReference type="ARBA" id="ARBA00023163"/>
    </source>
</evidence>
<dbReference type="InterPro" id="IPR011262">
    <property type="entry name" value="DNA-dir_RNA_pol_insert"/>
</dbReference>
<comment type="subcellular location">
    <subcellularLocation>
        <location evidence="1">Nucleus</location>
    </subcellularLocation>
</comment>
<keyword evidence="4" id="KW-0804">Transcription</keyword>
<dbReference type="Pfam" id="PF01000">
    <property type="entry name" value="RNA_pol_A_bac"/>
    <property type="match status" value="1"/>
</dbReference>